<dbReference type="eggNOG" id="ENOG502QRGU">
    <property type="taxonomic scope" value="Eukaryota"/>
</dbReference>
<reference evidence="2" key="1">
    <citation type="journal article" date="2011" name="Nat. Genet.">
        <title>The Arabidopsis lyrata genome sequence and the basis of rapid genome size change.</title>
        <authorList>
            <person name="Hu T.T."/>
            <person name="Pattyn P."/>
            <person name="Bakker E.G."/>
            <person name="Cao J."/>
            <person name="Cheng J.-F."/>
            <person name="Clark R.M."/>
            <person name="Fahlgren N."/>
            <person name="Fawcett J.A."/>
            <person name="Grimwood J."/>
            <person name="Gundlach H."/>
            <person name="Haberer G."/>
            <person name="Hollister J.D."/>
            <person name="Ossowski S."/>
            <person name="Ottilar R.P."/>
            <person name="Salamov A.A."/>
            <person name="Schneeberger K."/>
            <person name="Spannagl M."/>
            <person name="Wang X."/>
            <person name="Yang L."/>
            <person name="Nasrallah M.E."/>
            <person name="Bergelson J."/>
            <person name="Carrington J.C."/>
            <person name="Gaut B.S."/>
            <person name="Schmutz J."/>
            <person name="Mayer K.F.X."/>
            <person name="Van de Peer Y."/>
            <person name="Grigoriev I.V."/>
            <person name="Nordborg M."/>
            <person name="Weigel D."/>
            <person name="Guo Y.-L."/>
        </authorList>
    </citation>
    <scope>NUCLEOTIDE SEQUENCE [LARGE SCALE GENOMIC DNA]</scope>
    <source>
        <strain evidence="2">cv. MN47</strain>
    </source>
</reference>
<dbReference type="Proteomes" id="UP000008694">
    <property type="component" value="Unassembled WGS sequence"/>
</dbReference>
<sequence length="212" mass="24147">MASAYPALHINFIGPKLYVNTTPVTSEKNPVTGMRLFLEGKKCNRLAIHLQHLENTRTTVGEKITDEHIWRGSDQITDNDRYFETLNGKKFSHMCTAPVKYDPNWITTRSNHKSQNDVAVIVTRAQLEVKKHGSKSVLHLRLRFTKVSDHYIVQNNWVHGPTGTSQKSGILMKRKLLGIELDLMQRISKTNVSFVTFGSLYSNRDRENGVIA</sequence>
<dbReference type="HOGENOM" id="CLU_1301202_0_0_1"/>
<dbReference type="InterPro" id="IPR044663">
    <property type="entry name" value="CAD1/NSL1-like"/>
</dbReference>
<evidence type="ECO:0000313" key="1">
    <source>
        <dbReference type="EMBL" id="EFH44735.1"/>
    </source>
</evidence>
<dbReference type="GO" id="GO:2000031">
    <property type="term" value="P:regulation of salicylic acid mediated signaling pathway"/>
    <property type="evidence" value="ECO:0007669"/>
    <property type="project" value="InterPro"/>
</dbReference>
<dbReference type="GO" id="GO:0009626">
    <property type="term" value="P:plant-type hypersensitive response"/>
    <property type="evidence" value="ECO:0007669"/>
    <property type="project" value="TreeGrafter"/>
</dbReference>
<name>D7MI30_ARALL</name>
<protein>
    <submittedName>
        <fullName evidence="1">Uncharacterized protein</fullName>
    </submittedName>
</protein>
<accession>D7MI30</accession>
<dbReference type="PANTHER" id="PTHR33199:SF4">
    <property type="entry name" value="OS02G0736300 PROTEIN"/>
    <property type="match status" value="1"/>
</dbReference>
<dbReference type="PANTHER" id="PTHR33199">
    <property type="entry name" value="MACPF DOMAIN-CONTAINING PROTEIN CAD1"/>
    <property type="match status" value="1"/>
</dbReference>
<dbReference type="GO" id="GO:0005886">
    <property type="term" value="C:plasma membrane"/>
    <property type="evidence" value="ECO:0007669"/>
    <property type="project" value="TreeGrafter"/>
</dbReference>
<proteinExistence type="predicted"/>
<organism evidence="2">
    <name type="scientific">Arabidopsis lyrata subsp. lyrata</name>
    <name type="common">Lyre-leaved rock-cress</name>
    <dbReference type="NCBI Taxonomy" id="81972"/>
    <lineage>
        <taxon>Eukaryota</taxon>
        <taxon>Viridiplantae</taxon>
        <taxon>Streptophyta</taxon>
        <taxon>Embryophyta</taxon>
        <taxon>Tracheophyta</taxon>
        <taxon>Spermatophyta</taxon>
        <taxon>Magnoliopsida</taxon>
        <taxon>eudicotyledons</taxon>
        <taxon>Gunneridae</taxon>
        <taxon>Pentapetalae</taxon>
        <taxon>rosids</taxon>
        <taxon>malvids</taxon>
        <taxon>Brassicales</taxon>
        <taxon>Brassicaceae</taxon>
        <taxon>Camelineae</taxon>
        <taxon>Arabidopsis</taxon>
    </lineage>
</organism>
<dbReference type="Gramene" id="fgenesh1_pg.C_scaffold_7002802">
    <property type="protein sequence ID" value="fgenesh1_pg.C_scaffold_7002802"/>
    <property type="gene ID" value="fgenesh1_pg.C_scaffold_7002802"/>
</dbReference>
<keyword evidence="2" id="KW-1185">Reference proteome</keyword>
<dbReference type="AlphaFoldDB" id="D7MI30"/>
<gene>
    <name evidence="1" type="ORF">ARALYDRAFT_355629</name>
</gene>
<evidence type="ECO:0000313" key="2">
    <source>
        <dbReference type="Proteomes" id="UP000008694"/>
    </source>
</evidence>
<dbReference type="STRING" id="81972.D7MI30"/>
<dbReference type="EMBL" id="GL348719">
    <property type="protein sequence ID" value="EFH44735.1"/>
    <property type="molecule type" value="Genomic_DNA"/>
</dbReference>